<protein>
    <submittedName>
        <fullName evidence="3">GST N-terminal domain-containing protein</fullName>
    </submittedName>
</protein>
<gene>
    <name evidence="1" type="ORF">ECPE_LOCUS17024</name>
</gene>
<dbReference type="WBParaSite" id="ECPE_0001706801-mRNA-1">
    <property type="protein sequence ID" value="ECPE_0001706801-mRNA-1"/>
    <property type="gene ID" value="ECPE_0001706801"/>
</dbReference>
<dbReference type="Proteomes" id="UP000272942">
    <property type="component" value="Unassembled WGS sequence"/>
</dbReference>
<organism evidence="3">
    <name type="scientific">Echinostoma caproni</name>
    <dbReference type="NCBI Taxonomy" id="27848"/>
    <lineage>
        <taxon>Eukaryota</taxon>
        <taxon>Metazoa</taxon>
        <taxon>Spiralia</taxon>
        <taxon>Lophotrochozoa</taxon>
        <taxon>Platyhelminthes</taxon>
        <taxon>Trematoda</taxon>
        <taxon>Digenea</taxon>
        <taxon>Plagiorchiida</taxon>
        <taxon>Echinostomata</taxon>
        <taxon>Echinostomatoidea</taxon>
        <taxon>Echinostomatidae</taxon>
        <taxon>Echinostoma</taxon>
    </lineage>
</organism>
<dbReference type="AlphaFoldDB" id="A0A183BCT9"/>
<dbReference type="EMBL" id="UZAN01067093">
    <property type="protein sequence ID" value="VDP94300.1"/>
    <property type="molecule type" value="Genomic_DNA"/>
</dbReference>
<reference evidence="3" key="1">
    <citation type="submission" date="2016-06" db="UniProtKB">
        <authorList>
            <consortium name="WormBaseParasite"/>
        </authorList>
    </citation>
    <scope>IDENTIFICATION</scope>
</reference>
<evidence type="ECO:0000313" key="3">
    <source>
        <dbReference type="WBParaSite" id="ECPE_0001706801-mRNA-1"/>
    </source>
</evidence>
<proteinExistence type="predicted"/>
<accession>A0A183BCT9</accession>
<sequence>MDAFRLLYAFHVKPRLEYGDAATCPCTADELAKLERVQPAAIRLVVELRGTNYEGRLQATGQFPVAY</sequence>
<evidence type="ECO:0000313" key="1">
    <source>
        <dbReference type="EMBL" id="VDP94300.1"/>
    </source>
</evidence>
<dbReference type="OrthoDB" id="276744at2759"/>
<name>A0A183BCT9_9TREM</name>
<keyword evidence="2" id="KW-1185">Reference proteome</keyword>
<evidence type="ECO:0000313" key="2">
    <source>
        <dbReference type="Proteomes" id="UP000272942"/>
    </source>
</evidence>
<reference evidence="1 2" key="2">
    <citation type="submission" date="2018-11" db="EMBL/GenBank/DDBJ databases">
        <authorList>
            <consortium name="Pathogen Informatics"/>
        </authorList>
    </citation>
    <scope>NUCLEOTIDE SEQUENCE [LARGE SCALE GENOMIC DNA]</scope>
    <source>
        <strain evidence="1 2">Egypt</strain>
    </source>
</reference>